<accession>A0AC61NBF9</accession>
<dbReference type="Proteomes" id="UP000826212">
    <property type="component" value="Chromosome"/>
</dbReference>
<keyword evidence="1" id="KW-0378">Hydrolase</keyword>
<evidence type="ECO:0000313" key="1">
    <source>
        <dbReference type="EMBL" id="QZE12806.1"/>
    </source>
</evidence>
<protein>
    <submittedName>
        <fullName evidence="1">Glycosyl hydrolase</fullName>
    </submittedName>
</protein>
<sequence>MINRGVLIGITLIASFLLSSCGKTKKEQRVVEKSTASVFETSKGGNGEMNKIDNISFYDKKQPYENEVTVFVDPSLEYQEIRGIGGAITDASAEVYDQLSKETQKQLMDAYYGEGGLNYTIIRTPIHSSDFSSSSFTYLADGDTTLQSFSIDHDRRYRIPMIKEAISRCEDTPIVYASPWSPPAFMKTNNDMLHGGSLKPEYAQMWVDYFVKFIESYEAEGIPIWGLTVQNEPMAIQRWESCIYTASQERDFIKNHLGPTLHEAGYKDKKLIVWDHNRDLLFQRGNTILSDPEARKYVWGVGFHWYEIWAGGKPMFQNERALKEAYKDIHLVFTEGCNEGFEFDHIRRWSNAERYGESMIQDFNHGTTIWTDWNILLNEFGGPNHVHNLCFAPVHAMTEKDSLIFTPTYYYIGHFSKFISKGTRRVSCSVSRSTLQATSFKNSDGEIVLVVMNKEEDPIRYKIQIGGKESIVTIPAHAMQTIIF</sequence>
<organism evidence="1 2">
    <name type="scientific">Halosquirtibacter laminarini</name>
    <dbReference type="NCBI Taxonomy" id="3374600"/>
    <lineage>
        <taxon>Bacteria</taxon>
        <taxon>Pseudomonadati</taxon>
        <taxon>Bacteroidota</taxon>
        <taxon>Bacteroidia</taxon>
        <taxon>Marinilabiliales</taxon>
        <taxon>Prolixibacteraceae</taxon>
        <taxon>Halosquirtibacter</taxon>
    </lineage>
</organism>
<keyword evidence="2" id="KW-1185">Reference proteome</keyword>
<reference evidence="1" key="1">
    <citation type="submission" date="2021-08" db="EMBL/GenBank/DDBJ databases">
        <title>Novel anaerobic bacterium isolated from sea squirt in East Sea, Republic of Korea.</title>
        <authorList>
            <person name="Nguyen T.H."/>
            <person name="Li Z."/>
            <person name="Lee Y.-J."/>
            <person name="Ko J."/>
            <person name="Kim S.-G."/>
        </authorList>
    </citation>
    <scope>NUCLEOTIDE SEQUENCE</scope>
    <source>
        <strain evidence="1">KCTC 25031</strain>
    </source>
</reference>
<gene>
    <name evidence="1" type="ORF">K4L44_09415</name>
</gene>
<evidence type="ECO:0000313" key="2">
    <source>
        <dbReference type="Proteomes" id="UP000826212"/>
    </source>
</evidence>
<name>A0AC61NBF9_9BACT</name>
<proteinExistence type="predicted"/>
<dbReference type="EMBL" id="CP081303">
    <property type="protein sequence ID" value="QZE12806.1"/>
    <property type="molecule type" value="Genomic_DNA"/>
</dbReference>